<dbReference type="RefSeq" id="WP_198474897.1">
    <property type="nucleotide sequence ID" value="NZ_JADGMQ010000002.1"/>
</dbReference>
<evidence type="ECO:0000313" key="3">
    <source>
        <dbReference type="Proteomes" id="UP000601789"/>
    </source>
</evidence>
<protein>
    <submittedName>
        <fullName evidence="2">DUF1441 family protein</fullName>
    </submittedName>
</protein>
<dbReference type="EMBL" id="JADGMQ010000002">
    <property type="protein sequence ID" value="MBI1620006.1"/>
    <property type="molecule type" value="Genomic_DNA"/>
</dbReference>
<proteinExistence type="predicted"/>
<reference evidence="2 3" key="1">
    <citation type="submission" date="2020-10" db="EMBL/GenBank/DDBJ databases">
        <title>Aquamicrobium zhengzhouensis sp. nov., a exopolysaccharide producing bacterium isolated from farmland soil.</title>
        <authorList>
            <person name="Wang X."/>
        </authorList>
    </citation>
    <scope>NUCLEOTIDE SEQUENCE [LARGE SCALE GENOMIC DNA]</scope>
    <source>
        <strain evidence="3">cd-1</strain>
    </source>
</reference>
<organism evidence="2 3">
    <name type="scientific">Aquamicrobium zhengzhouense</name>
    <dbReference type="NCBI Taxonomy" id="2781738"/>
    <lineage>
        <taxon>Bacteria</taxon>
        <taxon>Pseudomonadati</taxon>
        <taxon>Pseudomonadota</taxon>
        <taxon>Alphaproteobacteria</taxon>
        <taxon>Hyphomicrobiales</taxon>
        <taxon>Phyllobacteriaceae</taxon>
        <taxon>Aquamicrobium</taxon>
    </lineage>
</organism>
<sequence>MDDDFDDLLGTPAPAQDDDFDDLFDDDEPEVEYARGIGSKGFNKSLTAAHVDRALKGAPPIWFAKLLNIGRTTVQRKLEHLTPRVVGNGTKLYDPREALPFLVQPHDLKKHIAQMNPRDLPERLRKEYWTARKVEQQVRRESGDLWHSVDVAKSHGDILKLVKDTVILWADTIDESVGLTSPQIALLDDLVRDLLTQLADKVEQYANNDMTLSHEAEYADDEDL</sequence>
<keyword evidence="3" id="KW-1185">Reference proteome</keyword>
<accession>A0ABS0SBC5</accession>
<name>A0ABS0SBC5_9HYPH</name>
<gene>
    <name evidence="2" type="ORF">IOD40_04925</name>
</gene>
<dbReference type="Proteomes" id="UP000601789">
    <property type="component" value="Unassembled WGS sequence"/>
</dbReference>
<comment type="caution">
    <text evidence="2">The sequence shown here is derived from an EMBL/GenBank/DDBJ whole genome shotgun (WGS) entry which is preliminary data.</text>
</comment>
<feature type="region of interest" description="Disordered" evidence="1">
    <location>
        <begin position="1"/>
        <end position="23"/>
    </location>
</feature>
<evidence type="ECO:0000313" key="2">
    <source>
        <dbReference type="EMBL" id="MBI1620006.1"/>
    </source>
</evidence>
<evidence type="ECO:0000256" key="1">
    <source>
        <dbReference type="SAM" id="MobiDB-lite"/>
    </source>
</evidence>